<evidence type="ECO:0000313" key="2">
    <source>
        <dbReference type="Proteomes" id="UP000056090"/>
    </source>
</evidence>
<organism evidence="1 2">
    <name type="scientific">Alteromonas australica</name>
    <dbReference type="NCBI Taxonomy" id="589873"/>
    <lineage>
        <taxon>Bacteria</taxon>
        <taxon>Pseudomonadati</taxon>
        <taxon>Pseudomonadota</taxon>
        <taxon>Gammaproteobacteria</taxon>
        <taxon>Alteromonadales</taxon>
        <taxon>Alteromonadaceae</taxon>
        <taxon>Alteromonas/Salinimonas group</taxon>
        <taxon>Alteromonas</taxon>
    </lineage>
</organism>
<dbReference type="eggNOG" id="ENOG5032Y6W">
    <property type="taxonomic scope" value="Bacteria"/>
</dbReference>
<dbReference type="Gene3D" id="1.20.1270.340">
    <property type="match status" value="1"/>
</dbReference>
<dbReference type="EMBL" id="CP008849">
    <property type="protein sequence ID" value="AIF97775.1"/>
    <property type="molecule type" value="Genomic_DNA"/>
</dbReference>
<accession>A0A075NYY8</accession>
<proteinExistence type="predicted"/>
<gene>
    <name evidence="1" type="ORF">EP13_03180</name>
</gene>
<dbReference type="Proteomes" id="UP000056090">
    <property type="component" value="Chromosome"/>
</dbReference>
<dbReference type="GeneID" id="78253942"/>
<dbReference type="OrthoDB" id="7067468at2"/>
<dbReference type="KEGG" id="aaus:EP12_03295"/>
<evidence type="ECO:0008006" key="3">
    <source>
        <dbReference type="Google" id="ProtNLM"/>
    </source>
</evidence>
<dbReference type="PATRIC" id="fig|589873.4.peg.709"/>
<reference evidence="1 2" key="1">
    <citation type="submission" date="2014-06" db="EMBL/GenBank/DDBJ databases">
        <title>Genomes of Alteromonas australica, a world apart.</title>
        <authorList>
            <person name="Gonzaga A."/>
            <person name="Lopez-Perez M."/>
            <person name="Rodriguez-Valera F."/>
        </authorList>
    </citation>
    <scope>NUCLEOTIDE SEQUENCE [LARGE SCALE GENOMIC DNA]</scope>
    <source>
        <strain evidence="1 2">H 17</strain>
    </source>
</reference>
<name>A0A075NYY8_9ALTE</name>
<protein>
    <recommendedName>
        <fullName evidence="3">Prephenate dehydrogenase</fullName>
    </recommendedName>
</protein>
<dbReference type="RefSeq" id="WP_044055982.1">
    <property type="nucleotide sequence ID" value="NZ_CAJXAX010000005.1"/>
</dbReference>
<keyword evidence="2" id="KW-1185">Reference proteome</keyword>
<dbReference type="KEGG" id="aal:EP13_03180"/>
<dbReference type="AlphaFoldDB" id="A0A075NYY8"/>
<sequence length="104" mass="11678">MQAIHQKLQDTIQTLYRKAVDADQALDHLQKDQKGKFAAVFTADSPFNTSSKRFGPYVEEIAQDWQALKAMSEEEAKAALPLLIKKIELALVTIAQFQSTLSKK</sequence>
<evidence type="ECO:0000313" key="1">
    <source>
        <dbReference type="EMBL" id="AIF97775.1"/>
    </source>
</evidence>
<dbReference type="InterPro" id="IPR038338">
    <property type="entry name" value="PriC_sf"/>
</dbReference>